<gene>
    <name evidence="1" type="ORF">FGG15_03475</name>
</gene>
<dbReference type="Proteomes" id="UP000751614">
    <property type="component" value="Unassembled WGS sequence"/>
</dbReference>
<comment type="caution">
    <text evidence="1">The sequence shown here is derived from an EMBL/GenBank/DDBJ whole genome shotgun (WGS) entry which is preliminary data.</text>
</comment>
<reference evidence="1 2" key="1">
    <citation type="submission" date="2019-05" db="EMBL/GenBank/DDBJ databases">
        <title>Flagellimonas sp. AsT0115, sp. nov., isolated from a marine red algae, Asparagopsis taxiformis.</title>
        <authorList>
            <person name="Kim J."/>
            <person name="Jeong S.E."/>
            <person name="Jeon C.O."/>
        </authorList>
    </citation>
    <scope>NUCLEOTIDE SEQUENCE [LARGE SCALE GENOMIC DNA]</scope>
    <source>
        <strain evidence="1 2">AsT0115</strain>
    </source>
</reference>
<evidence type="ECO:0000313" key="1">
    <source>
        <dbReference type="EMBL" id="TMU56613.1"/>
    </source>
</evidence>
<accession>A0ABY2WNP7</accession>
<dbReference type="RefSeq" id="WP_138833246.1">
    <property type="nucleotide sequence ID" value="NZ_VCNI01000001.1"/>
</dbReference>
<keyword evidence="2" id="KW-1185">Reference proteome</keyword>
<name>A0ABY2WNP7_9FLAO</name>
<protein>
    <recommendedName>
        <fullName evidence="3">Peptidase MA-like domain-containing protein</fullName>
    </recommendedName>
</protein>
<proteinExistence type="predicted"/>
<evidence type="ECO:0008006" key="3">
    <source>
        <dbReference type="Google" id="ProtNLM"/>
    </source>
</evidence>
<dbReference type="EMBL" id="VCNI01000001">
    <property type="protein sequence ID" value="TMU56613.1"/>
    <property type="molecule type" value="Genomic_DNA"/>
</dbReference>
<evidence type="ECO:0000313" key="2">
    <source>
        <dbReference type="Proteomes" id="UP000751614"/>
    </source>
</evidence>
<sequence>MKKLKYIIVTIALLILVLSIVANIPENRKEFKTTHFNFHYSSGIDSLSVVGLSKALEVSYSRVSSNLRTTPAERIEVNIYAQRWRYFQATGHWGASGSIEGIAKLHFMENAWLDTEISKIAVHEFVHAVVLKLLIDREPKPLDSKRFDEKFLTFPVWLWEGLSVYEAEQFYEPKTLAYFDNGNFPQISELNNRSAGQKIYTCGYTLIEYIFETYGRDKLIELVASYGDLKKTLNLTEEQFSSNWYEFIKDKYELR</sequence>
<organism evidence="1 2">
    <name type="scientific">Flagellimonas algicola</name>
    <dbReference type="NCBI Taxonomy" id="2583815"/>
    <lineage>
        <taxon>Bacteria</taxon>
        <taxon>Pseudomonadati</taxon>
        <taxon>Bacteroidota</taxon>
        <taxon>Flavobacteriia</taxon>
        <taxon>Flavobacteriales</taxon>
        <taxon>Flavobacteriaceae</taxon>
        <taxon>Flagellimonas</taxon>
    </lineage>
</organism>